<dbReference type="PROSITE" id="PS50011">
    <property type="entry name" value="PROTEIN_KINASE_DOM"/>
    <property type="match status" value="1"/>
</dbReference>
<feature type="compositionally biased region" description="Basic and acidic residues" evidence="1">
    <location>
        <begin position="521"/>
        <end position="530"/>
    </location>
</feature>
<reference evidence="3 4" key="1">
    <citation type="journal article" date="2012" name="Genome Biol.">
        <title>Genome and low-iron response of an oceanic diatom adapted to chronic iron limitation.</title>
        <authorList>
            <person name="Lommer M."/>
            <person name="Specht M."/>
            <person name="Roy A.S."/>
            <person name="Kraemer L."/>
            <person name="Andreson R."/>
            <person name="Gutowska M.A."/>
            <person name="Wolf J."/>
            <person name="Bergner S.V."/>
            <person name="Schilhabel M.B."/>
            <person name="Klostermeier U.C."/>
            <person name="Beiko R.G."/>
            <person name="Rosenstiel P."/>
            <person name="Hippler M."/>
            <person name="Laroche J."/>
        </authorList>
    </citation>
    <scope>NUCLEOTIDE SEQUENCE [LARGE SCALE GENOMIC DNA]</scope>
    <source>
        <strain evidence="3 4">CCMP1005</strain>
    </source>
</reference>
<dbReference type="OMA" id="GRFREPW"/>
<protein>
    <recommendedName>
        <fullName evidence="2">Protein kinase domain-containing protein</fullName>
    </recommendedName>
</protein>
<dbReference type="AlphaFoldDB" id="K0SM17"/>
<accession>K0SM17</accession>
<feature type="region of interest" description="Disordered" evidence="1">
    <location>
        <begin position="504"/>
        <end position="530"/>
    </location>
</feature>
<dbReference type="Gene3D" id="1.10.510.10">
    <property type="entry name" value="Transferase(Phosphotransferase) domain 1"/>
    <property type="match status" value="1"/>
</dbReference>
<organism evidence="3 4">
    <name type="scientific">Thalassiosira oceanica</name>
    <name type="common">Marine diatom</name>
    <dbReference type="NCBI Taxonomy" id="159749"/>
    <lineage>
        <taxon>Eukaryota</taxon>
        <taxon>Sar</taxon>
        <taxon>Stramenopiles</taxon>
        <taxon>Ochrophyta</taxon>
        <taxon>Bacillariophyta</taxon>
        <taxon>Coscinodiscophyceae</taxon>
        <taxon>Thalassiosirophycidae</taxon>
        <taxon>Thalassiosirales</taxon>
        <taxon>Thalassiosiraceae</taxon>
        <taxon>Thalassiosira</taxon>
    </lineage>
</organism>
<evidence type="ECO:0000313" key="3">
    <source>
        <dbReference type="EMBL" id="EJK66385.1"/>
    </source>
</evidence>
<dbReference type="GO" id="GO:0004674">
    <property type="term" value="F:protein serine/threonine kinase activity"/>
    <property type="evidence" value="ECO:0007669"/>
    <property type="project" value="TreeGrafter"/>
</dbReference>
<dbReference type="Proteomes" id="UP000266841">
    <property type="component" value="Unassembled WGS sequence"/>
</dbReference>
<feature type="compositionally biased region" description="Basic and acidic residues" evidence="1">
    <location>
        <begin position="15"/>
        <end position="32"/>
    </location>
</feature>
<dbReference type="OrthoDB" id="41771at2759"/>
<dbReference type="InterPro" id="IPR000719">
    <property type="entry name" value="Prot_kinase_dom"/>
</dbReference>
<evidence type="ECO:0000259" key="2">
    <source>
        <dbReference type="PROSITE" id="PS50011"/>
    </source>
</evidence>
<dbReference type="EMBL" id="AGNL01015009">
    <property type="protein sequence ID" value="EJK66385.1"/>
    <property type="molecule type" value="Genomic_DNA"/>
</dbReference>
<dbReference type="eggNOG" id="ENOG502RUN1">
    <property type="taxonomic scope" value="Eukaryota"/>
</dbReference>
<feature type="compositionally biased region" description="Acidic residues" evidence="1">
    <location>
        <begin position="281"/>
        <end position="298"/>
    </location>
</feature>
<dbReference type="InterPro" id="IPR011009">
    <property type="entry name" value="Kinase-like_dom_sf"/>
</dbReference>
<dbReference type="Pfam" id="PF00069">
    <property type="entry name" value="Pkinase"/>
    <property type="match status" value="1"/>
</dbReference>
<proteinExistence type="predicted"/>
<dbReference type="PANTHER" id="PTHR44329">
    <property type="entry name" value="SERINE/THREONINE-PROTEIN KINASE TNNI3K-RELATED"/>
    <property type="match status" value="1"/>
</dbReference>
<feature type="compositionally biased region" description="Basic and acidic residues" evidence="1">
    <location>
        <begin position="504"/>
        <end position="513"/>
    </location>
</feature>
<feature type="domain" description="Protein kinase" evidence="2">
    <location>
        <begin position="133"/>
        <end position="486"/>
    </location>
</feature>
<keyword evidence="4" id="KW-1185">Reference proteome</keyword>
<gene>
    <name evidence="3" type="ORF">THAOC_12699</name>
</gene>
<feature type="region of interest" description="Disordered" evidence="1">
    <location>
        <begin position="269"/>
        <end position="298"/>
    </location>
</feature>
<comment type="caution">
    <text evidence="3">The sequence shown here is derived from an EMBL/GenBank/DDBJ whole genome shotgun (WGS) entry which is preliminary data.</text>
</comment>
<dbReference type="SUPFAM" id="SSF56112">
    <property type="entry name" value="Protein kinase-like (PK-like)"/>
    <property type="match status" value="1"/>
</dbReference>
<dbReference type="PANTHER" id="PTHR44329:SF214">
    <property type="entry name" value="PROTEIN KINASE DOMAIN-CONTAINING PROTEIN"/>
    <property type="match status" value="1"/>
</dbReference>
<evidence type="ECO:0000313" key="4">
    <source>
        <dbReference type="Proteomes" id="UP000266841"/>
    </source>
</evidence>
<feature type="region of interest" description="Disordered" evidence="1">
    <location>
        <begin position="15"/>
        <end position="44"/>
    </location>
</feature>
<name>K0SM17_THAOC</name>
<dbReference type="InterPro" id="IPR051681">
    <property type="entry name" value="Ser/Thr_Kinases-Pseudokinases"/>
</dbReference>
<evidence type="ECO:0000256" key="1">
    <source>
        <dbReference type="SAM" id="MobiDB-lite"/>
    </source>
</evidence>
<dbReference type="GO" id="GO:0005524">
    <property type="term" value="F:ATP binding"/>
    <property type="evidence" value="ECO:0007669"/>
    <property type="project" value="InterPro"/>
</dbReference>
<sequence length="530" mass="60245">MFSFHRTVLDPMLHEDGWTPRPFRETPTERDGWSSSGAEADGEEERCVPMASWQTTAYPNCNSVHEIDLVRSSSMGSLTFPSDGMTARHELSRRHVSHTPGEFTRRLADLTTRFPDPKARRLDKDVARGVDKEASLEFLGQGWFRSAWEVHAEYIPDYDWEEDAWGYEETVVLKTLRIEREFLDEYYELHRRDALAMERLTFSPYVLDIYGYCGQSAVNELANFGIEGMGSLEKVARSFRVIGDVEPVNKIKLQLASMVAAGVSHMHSVDYPEFPPSREEEKDEEGEDETDDGYSESEDYVPSMGLPVNLVNGRILSNSTLVHYDLNPRNIAIVAKGRPKLNDFNVAEFLKWDRVANRTCGFKGRFREPWWRSPEEMRLHLPEYAEGGGLESSAPLDEKVDVFSLGNILFTILTTHSPYKMAKDDAPRVRANVAAGVLPKLPSDFNETTSDPALRAIMAAMYKCLRTNPGDRPTAGEVAAELSEAVEGLPEMYGDKEIWRERLEDMQRQEAKKEKKKAKKAEKDKKGVKR</sequence>